<evidence type="ECO:0000259" key="1">
    <source>
        <dbReference type="Pfam" id="PF01676"/>
    </source>
</evidence>
<dbReference type="PANTHER" id="PTHR31637:SF0">
    <property type="entry name" value="2,3-BISPHOSPHOGLYCERATE-INDEPENDENT PHOSPHOGLYCERATE MUTASE"/>
    <property type="match status" value="1"/>
</dbReference>
<dbReference type="EMBL" id="LXQA010501666">
    <property type="protein sequence ID" value="MCI55794.1"/>
    <property type="molecule type" value="Genomic_DNA"/>
</dbReference>
<dbReference type="InterPro" id="IPR006124">
    <property type="entry name" value="Metalloenzyme"/>
</dbReference>
<sequence length="65" mass="6961">YVEIPSDSGITFNEQPKMKAVEIAEKAKEAILSGKFDQIRVNLPNGDMVGHTGDIEATIVACKAA</sequence>
<dbReference type="GO" id="GO:0006007">
    <property type="term" value="P:glucose catabolic process"/>
    <property type="evidence" value="ECO:0007669"/>
    <property type="project" value="InterPro"/>
</dbReference>
<feature type="domain" description="Metalloenzyme" evidence="1">
    <location>
        <begin position="1"/>
        <end position="64"/>
    </location>
</feature>
<protein>
    <submittedName>
        <fullName evidence="2">23-bisphosphoglycerate-independent phosphoglycerate mutase</fullName>
    </submittedName>
</protein>
<dbReference type="AlphaFoldDB" id="A0A392T5J6"/>
<dbReference type="GO" id="GO:0004619">
    <property type="term" value="F:phosphoglycerate mutase activity"/>
    <property type="evidence" value="ECO:0007669"/>
    <property type="project" value="InterPro"/>
</dbReference>
<feature type="non-terminal residue" evidence="2">
    <location>
        <position position="65"/>
    </location>
</feature>
<dbReference type="Gene3D" id="3.40.720.10">
    <property type="entry name" value="Alkaline Phosphatase, subunit A"/>
    <property type="match status" value="1"/>
</dbReference>
<dbReference type="Proteomes" id="UP000265520">
    <property type="component" value="Unassembled WGS sequence"/>
</dbReference>
<evidence type="ECO:0000313" key="3">
    <source>
        <dbReference type="Proteomes" id="UP000265520"/>
    </source>
</evidence>
<accession>A0A392T5J6</accession>
<dbReference type="GO" id="GO:0030145">
    <property type="term" value="F:manganese ion binding"/>
    <property type="evidence" value="ECO:0007669"/>
    <property type="project" value="TreeGrafter"/>
</dbReference>
<reference evidence="2 3" key="1">
    <citation type="journal article" date="2018" name="Front. Plant Sci.">
        <title>Red Clover (Trifolium pratense) and Zigzag Clover (T. medium) - A Picture of Genomic Similarities and Differences.</title>
        <authorList>
            <person name="Dluhosova J."/>
            <person name="Istvanek J."/>
            <person name="Nedelnik J."/>
            <person name="Repkova J."/>
        </authorList>
    </citation>
    <scope>NUCLEOTIDE SEQUENCE [LARGE SCALE GENOMIC DNA]</scope>
    <source>
        <strain evidence="3">cv. 10/8</strain>
        <tissue evidence="2">Leaf</tissue>
    </source>
</reference>
<name>A0A392T5J6_9FABA</name>
<proteinExistence type="predicted"/>
<dbReference type="InterPro" id="IPR017850">
    <property type="entry name" value="Alkaline_phosphatase_core_sf"/>
</dbReference>
<evidence type="ECO:0000313" key="2">
    <source>
        <dbReference type="EMBL" id="MCI55794.1"/>
    </source>
</evidence>
<dbReference type="SUPFAM" id="SSF53649">
    <property type="entry name" value="Alkaline phosphatase-like"/>
    <property type="match status" value="1"/>
</dbReference>
<organism evidence="2 3">
    <name type="scientific">Trifolium medium</name>
    <dbReference type="NCBI Taxonomy" id="97028"/>
    <lineage>
        <taxon>Eukaryota</taxon>
        <taxon>Viridiplantae</taxon>
        <taxon>Streptophyta</taxon>
        <taxon>Embryophyta</taxon>
        <taxon>Tracheophyta</taxon>
        <taxon>Spermatophyta</taxon>
        <taxon>Magnoliopsida</taxon>
        <taxon>eudicotyledons</taxon>
        <taxon>Gunneridae</taxon>
        <taxon>Pentapetalae</taxon>
        <taxon>rosids</taxon>
        <taxon>fabids</taxon>
        <taxon>Fabales</taxon>
        <taxon>Fabaceae</taxon>
        <taxon>Papilionoideae</taxon>
        <taxon>50 kb inversion clade</taxon>
        <taxon>NPAAA clade</taxon>
        <taxon>Hologalegina</taxon>
        <taxon>IRL clade</taxon>
        <taxon>Trifolieae</taxon>
        <taxon>Trifolium</taxon>
    </lineage>
</organism>
<dbReference type="PANTHER" id="PTHR31637">
    <property type="entry name" value="2,3-BISPHOSPHOGLYCERATE-INDEPENDENT PHOSPHOGLYCERATE MUTASE"/>
    <property type="match status" value="1"/>
</dbReference>
<keyword evidence="3" id="KW-1185">Reference proteome</keyword>
<comment type="caution">
    <text evidence="2">The sequence shown here is derived from an EMBL/GenBank/DDBJ whole genome shotgun (WGS) entry which is preliminary data.</text>
</comment>
<dbReference type="InterPro" id="IPR005995">
    <property type="entry name" value="Pgm_bpd_ind"/>
</dbReference>
<dbReference type="Pfam" id="PF01676">
    <property type="entry name" value="Metalloenzyme"/>
    <property type="match status" value="1"/>
</dbReference>
<feature type="non-terminal residue" evidence="2">
    <location>
        <position position="1"/>
    </location>
</feature>